<dbReference type="InterPro" id="IPR052358">
    <property type="entry name" value="Aro_Compnd_Degr_Hydrolases"/>
</dbReference>
<accession>A0A0C6PBF2</accession>
<keyword evidence="2" id="KW-0378">Hydrolase</keyword>
<dbReference type="InterPro" id="IPR006680">
    <property type="entry name" value="Amidohydro-rel"/>
</dbReference>
<feature type="domain" description="Amidohydrolase-related" evidence="1">
    <location>
        <begin position="34"/>
        <end position="292"/>
    </location>
</feature>
<dbReference type="PANTHER" id="PTHR35563">
    <property type="entry name" value="BARREL METAL-DEPENDENT HYDROLASE, PUTATIVE (AFU_ORTHOLOGUE AFUA_1G16240)-RELATED"/>
    <property type="match status" value="1"/>
</dbReference>
<dbReference type="Gene3D" id="3.20.20.140">
    <property type="entry name" value="Metal-dependent hydrolases"/>
    <property type="match status" value="1"/>
</dbReference>
<gene>
    <name evidence="2" type="ORF">BN112_3548</name>
</gene>
<dbReference type="SUPFAM" id="SSF51556">
    <property type="entry name" value="Metallo-dependent hydrolases"/>
    <property type="match status" value="1"/>
</dbReference>
<dbReference type="PANTHER" id="PTHR35563:SF2">
    <property type="entry name" value="BARREL METAL-DEPENDENT HYDROLASE, PUTATIVE (AFU_ORTHOLOGUE AFUA_1G16240)-RELATED"/>
    <property type="match status" value="1"/>
</dbReference>
<evidence type="ECO:0000259" key="1">
    <source>
        <dbReference type="Pfam" id="PF04909"/>
    </source>
</evidence>
<evidence type="ECO:0000313" key="3">
    <source>
        <dbReference type="Proteomes" id="UP000007564"/>
    </source>
</evidence>
<dbReference type="Proteomes" id="UP000007564">
    <property type="component" value="Chromosome"/>
</dbReference>
<dbReference type="RefSeq" id="WP_015064792.1">
    <property type="nucleotide sequence ID" value="NC_019382.1"/>
</dbReference>
<dbReference type="Pfam" id="PF04909">
    <property type="entry name" value="Amidohydro_2"/>
    <property type="match status" value="1"/>
</dbReference>
<organism evidence="2 3">
    <name type="scientific">Bordetella bronchiseptica 253</name>
    <dbReference type="NCBI Taxonomy" id="568707"/>
    <lineage>
        <taxon>Bacteria</taxon>
        <taxon>Pseudomonadati</taxon>
        <taxon>Pseudomonadota</taxon>
        <taxon>Betaproteobacteria</taxon>
        <taxon>Burkholderiales</taxon>
        <taxon>Alcaligenaceae</taxon>
        <taxon>Bordetella</taxon>
    </lineage>
</organism>
<name>A0A0C6PBF2_BORBO</name>
<sequence>MSAHPVPHAPAAPVCLAPRPAVPPTAVTVPPGAWDCHAHVLGPADLYPMQAERSYTPPDSSAAQYAALLDTLGLRRGVLVQPSVYGTDNRLLAQAVARPEWRGIAVLDPAADTRQVAALHAAGVRGFRLNLLFPGGPGLDALERSAALVAPFGWHAQLLVDVRILPGIEHRLARLPVPVVFDHLGHFPYELGTDWPGFHALLRRVAAGRTYVKLSGSYRLSARASHIADVAPIAQALVREAPQRLVWGSDWPHVGRFQDMPATHALLDALALWCPDPAARRVILVDTPTQLYS</sequence>
<dbReference type="OrthoDB" id="9787654at2"/>
<proteinExistence type="predicted"/>
<protein>
    <submittedName>
        <fullName evidence="2">Putative hydrolase</fullName>
    </submittedName>
</protein>
<reference evidence="2 3" key="1">
    <citation type="journal article" date="2012" name="BMC Genomics">
        <title>Comparative genomics of the classical Bordetella subspecies: the evolution and exchange of virulence-associated diversity amongst closely related pathogens.</title>
        <authorList>
            <person name="Park J."/>
            <person name="Zhang Y."/>
            <person name="Buboltz A.M."/>
            <person name="Zhang X."/>
            <person name="Schuster S.C."/>
            <person name="Ahuja U."/>
            <person name="Liu M."/>
            <person name="Miller J.F."/>
            <person name="Sebaihia M."/>
            <person name="Bentley S.D."/>
            <person name="Parkhill J."/>
            <person name="Harvill E.T."/>
        </authorList>
    </citation>
    <scope>NUCLEOTIDE SEQUENCE [LARGE SCALE GENOMIC DNA]</scope>
    <source>
        <strain evidence="2 3">253</strain>
    </source>
</reference>
<dbReference type="KEGG" id="bbh:BN112_3548"/>
<dbReference type="AlphaFoldDB" id="A0A0C6PBF2"/>
<dbReference type="EMBL" id="HE965806">
    <property type="protein sequence ID" value="CCJ55462.1"/>
    <property type="molecule type" value="Genomic_DNA"/>
</dbReference>
<dbReference type="InterPro" id="IPR032466">
    <property type="entry name" value="Metal_Hydrolase"/>
</dbReference>
<evidence type="ECO:0000313" key="2">
    <source>
        <dbReference type="EMBL" id="CCJ55462.1"/>
    </source>
</evidence>
<dbReference type="GO" id="GO:0016787">
    <property type="term" value="F:hydrolase activity"/>
    <property type="evidence" value="ECO:0007669"/>
    <property type="project" value="UniProtKB-KW"/>
</dbReference>
<dbReference type="HOGENOM" id="CLU_064039_2_1_4"/>